<feature type="domain" description="Cytochrome C Planctomycete-type" evidence="3">
    <location>
        <begin position="57"/>
        <end position="115"/>
    </location>
</feature>
<dbReference type="InterPro" id="IPR001680">
    <property type="entry name" value="WD40_rpt"/>
</dbReference>
<dbReference type="InterPro" id="IPR011429">
    <property type="entry name" value="Cyt_c_Planctomycete-type"/>
</dbReference>
<dbReference type="InterPro" id="IPR015943">
    <property type="entry name" value="WD40/YVTN_repeat-like_dom_sf"/>
</dbReference>
<keyword evidence="1" id="KW-0853">WD repeat</keyword>
<feature type="signal peptide" evidence="2">
    <location>
        <begin position="1"/>
        <end position="17"/>
    </location>
</feature>
<proteinExistence type="predicted"/>
<sequence length="497" mass="53253">MRYLLLAAFFTCAPAHAQEKKDEPKKDPYPPIPTVDLKLKEPVEYNKDILPIFEGKCFVCHSGSVTEGKYDMGTHASVLKGGGKRGAKVVVPGKADESFLFLSCSRQTKPMMPPKSEEPLTSKEVTLIKLWINEGAKAPTSVKVREKVIVSLPPALVKPVRAVAVAPDGKTVAASRGNQVNLFELKVTPADKKGGPEKKEWEYAKSLYDPELKTPDGKTAKAAHVSLVESMAFSPDGKTLVTGSFTELIVWDVAKAAPTRRIGGFVDRVCCIAFSADGKFFATGGGAPTEDGEIKVFETESGKLFTEIKAGHSDTVFGAAFSPDGKLLATCGADKFVKVFELPTEAGKPAKLVKSFEGHTNHVMGVGWTPDGKKLVSCGADNFVKVWDYEKGEKVRDIQGHQKQVTSLFFVGKTAQFVTGSGDATVRMWNADNGGNVRNFPGAADFVYAVSASSDGTVVASGCEDGVVRVYNGANGTLMKAALPPDAEPKKDQPKKK</sequence>
<dbReference type="InterPro" id="IPR036322">
    <property type="entry name" value="WD40_repeat_dom_sf"/>
</dbReference>
<dbReference type="KEGG" id="ftj:FTUN_4699"/>
<feature type="repeat" description="WD" evidence="1">
    <location>
        <begin position="398"/>
        <end position="439"/>
    </location>
</feature>
<gene>
    <name evidence="4" type="ORF">FTUN_4699</name>
</gene>
<feature type="repeat" description="WD" evidence="1">
    <location>
        <begin position="309"/>
        <end position="342"/>
    </location>
</feature>
<dbReference type="SMART" id="SM00320">
    <property type="entry name" value="WD40"/>
    <property type="match status" value="7"/>
</dbReference>
<keyword evidence="5" id="KW-1185">Reference proteome</keyword>
<dbReference type="Pfam" id="PF07635">
    <property type="entry name" value="PSCyt1"/>
    <property type="match status" value="1"/>
</dbReference>
<feature type="chain" id="PRO_5027058404" description="Cytochrome C Planctomycete-type domain-containing protein" evidence="2">
    <location>
        <begin position="18"/>
        <end position="497"/>
    </location>
</feature>
<evidence type="ECO:0000259" key="3">
    <source>
        <dbReference type="Pfam" id="PF07635"/>
    </source>
</evidence>
<evidence type="ECO:0000313" key="4">
    <source>
        <dbReference type="EMBL" id="QJW97134.1"/>
    </source>
</evidence>
<dbReference type="PANTHER" id="PTHR19879:SF9">
    <property type="entry name" value="TRANSCRIPTION INITIATION FACTOR TFIID SUBUNIT 5"/>
    <property type="match status" value="1"/>
</dbReference>
<evidence type="ECO:0000256" key="1">
    <source>
        <dbReference type="PROSITE-ProRule" id="PRU00221"/>
    </source>
</evidence>
<accession>A0A6M5YUM8</accession>
<dbReference type="Proteomes" id="UP000503447">
    <property type="component" value="Chromosome"/>
</dbReference>
<organism evidence="4 5">
    <name type="scientific">Frigoriglobus tundricola</name>
    <dbReference type="NCBI Taxonomy" id="2774151"/>
    <lineage>
        <taxon>Bacteria</taxon>
        <taxon>Pseudomonadati</taxon>
        <taxon>Planctomycetota</taxon>
        <taxon>Planctomycetia</taxon>
        <taxon>Gemmatales</taxon>
        <taxon>Gemmataceae</taxon>
        <taxon>Frigoriglobus</taxon>
    </lineage>
</organism>
<dbReference type="PROSITE" id="PS50294">
    <property type="entry name" value="WD_REPEATS_REGION"/>
    <property type="match status" value="3"/>
</dbReference>
<keyword evidence="2" id="KW-0732">Signal</keyword>
<dbReference type="AlphaFoldDB" id="A0A6M5YUM8"/>
<feature type="repeat" description="WD" evidence="1">
    <location>
        <begin position="440"/>
        <end position="481"/>
    </location>
</feature>
<protein>
    <recommendedName>
        <fullName evidence="3">Cytochrome C Planctomycete-type domain-containing protein</fullName>
    </recommendedName>
</protein>
<dbReference type="PROSITE" id="PS50082">
    <property type="entry name" value="WD_REPEATS_2"/>
    <property type="match status" value="4"/>
</dbReference>
<dbReference type="SUPFAM" id="SSF50978">
    <property type="entry name" value="WD40 repeat-like"/>
    <property type="match status" value="2"/>
</dbReference>
<evidence type="ECO:0000313" key="5">
    <source>
        <dbReference type="Proteomes" id="UP000503447"/>
    </source>
</evidence>
<feature type="repeat" description="WD" evidence="1">
    <location>
        <begin position="356"/>
        <end position="397"/>
    </location>
</feature>
<dbReference type="Pfam" id="PF00400">
    <property type="entry name" value="WD40"/>
    <property type="match status" value="6"/>
</dbReference>
<evidence type="ECO:0000256" key="2">
    <source>
        <dbReference type="SAM" id="SignalP"/>
    </source>
</evidence>
<name>A0A6M5YUM8_9BACT</name>
<dbReference type="Gene3D" id="2.130.10.10">
    <property type="entry name" value="YVTN repeat-like/Quinoprotein amine dehydrogenase"/>
    <property type="match status" value="2"/>
</dbReference>
<dbReference type="EMBL" id="CP053452">
    <property type="protein sequence ID" value="QJW97134.1"/>
    <property type="molecule type" value="Genomic_DNA"/>
</dbReference>
<dbReference type="RefSeq" id="WP_171472574.1">
    <property type="nucleotide sequence ID" value="NZ_CP053452.2"/>
</dbReference>
<reference evidence="5" key="1">
    <citation type="submission" date="2020-05" db="EMBL/GenBank/DDBJ databases">
        <title>Frigoriglobus tundricola gen. nov., sp. nov., a psychrotolerant cellulolytic planctomycete of the family Gemmataceae with two divergent copies of 16S rRNA gene.</title>
        <authorList>
            <person name="Kulichevskaya I.S."/>
            <person name="Ivanova A.A."/>
            <person name="Naumoff D.G."/>
            <person name="Beletsky A.V."/>
            <person name="Rijpstra W.I.C."/>
            <person name="Sinninghe Damste J.S."/>
            <person name="Mardanov A.V."/>
            <person name="Ravin N.V."/>
            <person name="Dedysh S.N."/>
        </authorList>
    </citation>
    <scope>NUCLEOTIDE SEQUENCE [LARGE SCALE GENOMIC DNA]</scope>
    <source>
        <strain evidence="5">PL17</strain>
    </source>
</reference>
<dbReference type="PANTHER" id="PTHR19879">
    <property type="entry name" value="TRANSCRIPTION INITIATION FACTOR TFIID"/>
    <property type="match status" value="1"/>
</dbReference>
<dbReference type="CDD" id="cd00200">
    <property type="entry name" value="WD40"/>
    <property type="match status" value="1"/>
</dbReference>